<feature type="transmembrane region" description="Helical" evidence="1">
    <location>
        <begin position="230"/>
        <end position="250"/>
    </location>
</feature>
<feature type="transmembrane region" description="Helical" evidence="1">
    <location>
        <begin position="44"/>
        <end position="64"/>
    </location>
</feature>
<feature type="transmembrane region" description="Helical" evidence="1">
    <location>
        <begin position="270"/>
        <end position="287"/>
    </location>
</feature>
<keyword evidence="1" id="KW-1133">Transmembrane helix</keyword>
<dbReference type="RefSeq" id="WP_271186258.1">
    <property type="nucleotide sequence ID" value="NZ_BSFE01000003.1"/>
</dbReference>
<dbReference type="EMBL" id="BSFE01000003">
    <property type="protein sequence ID" value="GLK51894.1"/>
    <property type="molecule type" value="Genomic_DNA"/>
</dbReference>
<keyword evidence="1" id="KW-0472">Membrane</keyword>
<reference evidence="2" key="1">
    <citation type="journal article" date="2014" name="Int. J. Syst. Evol. Microbiol.">
        <title>Complete genome sequence of Corynebacterium casei LMG S-19264T (=DSM 44701T), isolated from a smear-ripened cheese.</title>
        <authorList>
            <consortium name="US DOE Joint Genome Institute (JGI-PGF)"/>
            <person name="Walter F."/>
            <person name="Albersmeier A."/>
            <person name="Kalinowski J."/>
            <person name="Ruckert C."/>
        </authorList>
    </citation>
    <scope>NUCLEOTIDE SEQUENCE</scope>
    <source>
        <strain evidence="2">VKM B-1513</strain>
    </source>
</reference>
<feature type="transmembrane region" description="Helical" evidence="1">
    <location>
        <begin position="94"/>
        <end position="116"/>
    </location>
</feature>
<feature type="transmembrane region" description="Helical" evidence="1">
    <location>
        <begin position="136"/>
        <end position="153"/>
    </location>
</feature>
<feature type="transmembrane region" description="Helical" evidence="1">
    <location>
        <begin position="173"/>
        <end position="190"/>
    </location>
</feature>
<organism evidence="2 3">
    <name type="scientific">Maricaulis virginensis</name>
    <dbReference type="NCBI Taxonomy" id="144022"/>
    <lineage>
        <taxon>Bacteria</taxon>
        <taxon>Pseudomonadati</taxon>
        <taxon>Pseudomonadota</taxon>
        <taxon>Alphaproteobacteria</taxon>
        <taxon>Maricaulales</taxon>
        <taxon>Maricaulaceae</taxon>
        <taxon>Maricaulis</taxon>
    </lineage>
</organism>
<proteinExistence type="predicted"/>
<keyword evidence="1" id="KW-0812">Transmembrane</keyword>
<protein>
    <submittedName>
        <fullName evidence="2">Uncharacterized protein</fullName>
    </submittedName>
</protein>
<gene>
    <name evidence="2" type="ORF">GCM10017621_14020</name>
</gene>
<feature type="transmembrane region" description="Helical" evidence="1">
    <location>
        <begin position="7"/>
        <end position="24"/>
    </location>
</feature>
<comment type="caution">
    <text evidence="2">The sequence shown here is derived from an EMBL/GenBank/DDBJ whole genome shotgun (WGS) entry which is preliminary data.</text>
</comment>
<dbReference type="Proteomes" id="UP001143486">
    <property type="component" value="Unassembled WGS sequence"/>
</dbReference>
<keyword evidence="3" id="KW-1185">Reference proteome</keyword>
<accession>A0A9W6IMC4</accession>
<reference evidence="2" key="2">
    <citation type="submission" date="2023-01" db="EMBL/GenBank/DDBJ databases">
        <authorList>
            <person name="Sun Q."/>
            <person name="Evtushenko L."/>
        </authorList>
    </citation>
    <scope>NUCLEOTIDE SEQUENCE</scope>
    <source>
        <strain evidence="2">VKM B-1513</strain>
    </source>
</reference>
<name>A0A9W6IMC4_9PROT</name>
<evidence type="ECO:0000256" key="1">
    <source>
        <dbReference type="SAM" id="Phobius"/>
    </source>
</evidence>
<sequence>MADLTLAAWAFSIVGFLIASYSIVANDAIQTLGTFLSSNAKRPWWILWLYACSILTAVMLWGYFGGNQDIAFDRLNELPYPEGGVKWWHAIPPLFLLVLTRYGVPVSTTFLVLTIFALTGGAETEGVLPKMLTKSALGYIVAIGAAFVVYLIVSRIFERWVHRTHSEPHKPYWFVLQWLSTAFLWSQWLMQDLANIFVFLPRTTELVPVMENGAPLLQDGVAVMQTQVTFSPMLLVFATLVMLALHAIIFATRGGEIQKIVLSKTNTTDVRAATLIDFIYGVILYFFKELNDIPMSTTWVFLGMLAGREIAISYVAGLRSHMDALWDVISDVLRAFIGLVISVVLAILLPAIARGEFGLLMSDLPGYVGRALGF</sequence>
<evidence type="ECO:0000313" key="3">
    <source>
        <dbReference type="Proteomes" id="UP001143486"/>
    </source>
</evidence>
<evidence type="ECO:0000313" key="2">
    <source>
        <dbReference type="EMBL" id="GLK51894.1"/>
    </source>
</evidence>
<dbReference type="AlphaFoldDB" id="A0A9W6IMC4"/>
<feature type="transmembrane region" description="Helical" evidence="1">
    <location>
        <begin position="332"/>
        <end position="353"/>
    </location>
</feature>
<feature type="transmembrane region" description="Helical" evidence="1">
    <location>
        <begin position="299"/>
        <end position="320"/>
    </location>
</feature>